<dbReference type="Gene3D" id="3.30.70.2050">
    <property type="match status" value="2"/>
</dbReference>
<reference evidence="1 2" key="1">
    <citation type="journal article" date="2010" name="Stand. Genomic Sci.">
        <title>Complete genome sequence of Denitrovibrio acetiphilus type strain (N2460).</title>
        <authorList>
            <person name="Kiss H."/>
            <person name="Lang E."/>
            <person name="Lapidus A."/>
            <person name="Copeland A."/>
            <person name="Nolan M."/>
            <person name="Glavina Del Rio T."/>
            <person name="Chen F."/>
            <person name="Lucas S."/>
            <person name="Tice H."/>
            <person name="Cheng J.F."/>
            <person name="Han C."/>
            <person name="Goodwin L."/>
            <person name="Pitluck S."/>
            <person name="Liolios K."/>
            <person name="Pati A."/>
            <person name="Ivanova N."/>
            <person name="Mavromatis K."/>
            <person name="Chen A."/>
            <person name="Palaniappan K."/>
            <person name="Land M."/>
            <person name="Hauser L."/>
            <person name="Chang Y.J."/>
            <person name="Jeffries C.D."/>
            <person name="Detter J.C."/>
            <person name="Brettin T."/>
            <person name="Spring S."/>
            <person name="Rohde M."/>
            <person name="Goker M."/>
            <person name="Woyke T."/>
            <person name="Bristow J."/>
            <person name="Eisen J.A."/>
            <person name="Markowitz V."/>
            <person name="Hugenholtz P."/>
            <person name="Kyrpides N.C."/>
            <person name="Klenk H.P."/>
        </authorList>
    </citation>
    <scope>NUCLEOTIDE SEQUENCE [LARGE SCALE GENOMIC DNA]</scope>
    <source>
        <strain evidence="2">DSM 12809 / NBRC 114555 / N2460</strain>
    </source>
</reference>
<sequence precursor="true">MRVVILLLCLGFTFTGFGGEMEFSKKASGEPELIQTGKQKAWCPVCGMNLKMFYKTSHALKLKDGQNKQYCSIRCMLEDYEGLHSIVSQILVVDAKTEKLIDVRNATYVVGSSAPGTMTMTSKIAFAEKKDAEEFQKKMGGELMTFDQASKAALESMGKDVSMTNKKRQKMMYPKGEKIFSSACDKSIDPFKYNLINKLKADIKTNSKCGSLDEKELQAVALYLWDIVRKEKHSDQFITVLEGEKCPVCGMFVHKYPKWAAKMHYQKNSTKEHAVFDGAKDMFKFYFNPAKWGDYKNIEITDIHVTDYYTNKAIDGKSAFYVTGSNVYGPMGNELVPFATKADAESFMSDHNGQQILTFGNITEDMVYKLDE</sequence>
<dbReference type="Proteomes" id="UP000002012">
    <property type="component" value="Chromosome"/>
</dbReference>
<dbReference type="SUPFAM" id="SSF160387">
    <property type="entry name" value="NosL/MerB-like"/>
    <property type="match status" value="2"/>
</dbReference>
<name>D4H7D9_DENA2</name>
<organism evidence="1 2">
    <name type="scientific">Denitrovibrio acetiphilus (strain DSM 12809 / NBRC 114555 / N2460)</name>
    <dbReference type="NCBI Taxonomy" id="522772"/>
    <lineage>
        <taxon>Bacteria</taxon>
        <taxon>Pseudomonadati</taxon>
        <taxon>Deferribacterota</taxon>
        <taxon>Deferribacteres</taxon>
        <taxon>Deferribacterales</taxon>
        <taxon>Geovibrionaceae</taxon>
        <taxon>Denitrovibrio</taxon>
    </lineage>
</organism>
<protein>
    <recommendedName>
        <fullName evidence="3">NosL family protein</fullName>
    </recommendedName>
</protein>
<accession>D4H7D9</accession>
<dbReference type="PANTHER" id="PTHR41247">
    <property type="entry name" value="HTH-TYPE TRANSCRIPTIONAL REPRESSOR YCNK"/>
    <property type="match status" value="1"/>
</dbReference>
<dbReference type="HOGENOM" id="CLU_792077_0_0_0"/>
<dbReference type="eggNOG" id="COG4314">
    <property type="taxonomic scope" value="Bacteria"/>
</dbReference>
<dbReference type="STRING" id="522772.Dacet_1166"/>
<dbReference type="AlphaFoldDB" id="D4H7D9"/>
<gene>
    <name evidence="1" type="ordered locus">Dacet_1166</name>
</gene>
<dbReference type="InParanoid" id="D4H7D9"/>
<keyword evidence="2" id="KW-1185">Reference proteome</keyword>
<dbReference type="EMBL" id="CP001968">
    <property type="protein sequence ID" value="ADD67938.1"/>
    <property type="molecule type" value="Genomic_DNA"/>
</dbReference>
<dbReference type="KEGG" id="dap:Dacet_1166"/>
<proteinExistence type="predicted"/>
<dbReference type="RefSeq" id="WP_013010460.1">
    <property type="nucleotide sequence ID" value="NC_013943.1"/>
</dbReference>
<dbReference type="InterPro" id="IPR008719">
    <property type="entry name" value="N2O_reductase_NosL"/>
</dbReference>
<evidence type="ECO:0008006" key="3">
    <source>
        <dbReference type="Google" id="ProtNLM"/>
    </source>
</evidence>
<evidence type="ECO:0000313" key="2">
    <source>
        <dbReference type="Proteomes" id="UP000002012"/>
    </source>
</evidence>
<evidence type="ECO:0000313" key="1">
    <source>
        <dbReference type="EMBL" id="ADD67938.1"/>
    </source>
</evidence>
<dbReference type="PANTHER" id="PTHR41247:SF1">
    <property type="entry name" value="HTH-TYPE TRANSCRIPTIONAL REPRESSOR YCNK"/>
    <property type="match status" value="1"/>
</dbReference>
<dbReference type="PaxDb" id="522772-Dacet_1166"/>
<dbReference type="OrthoDB" id="982633at2"/>
<dbReference type="Pfam" id="PF05573">
    <property type="entry name" value="NosL"/>
    <property type="match status" value="2"/>
</dbReference>